<keyword evidence="2" id="KW-0472">Membrane</keyword>
<dbReference type="RefSeq" id="XP_007511625.1">
    <property type="nucleotide sequence ID" value="XM_007511563.1"/>
</dbReference>
<dbReference type="Pfam" id="PF05050">
    <property type="entry name" value="Methyltransf_21"/>
    <property type="match status" value="1"/>
</dbReference>
<name>K8EI97_9CHLO</name>
<dbReference type="PANTHER" id="PTHR34203:SF13">
    <property type="entry name" value="EXPRESSED PROTEIN"/>
    <property type="match status" value="1"/>
</dbReference>
<dbReference type="InterPro" id="IPR006342">
    <property type="entry name" value="FkbM_mtfrase"/>
</dbReference>
<dbReference type="Proteomes" id="UP000198341">
    <property type="component" value="Chromosome 8"/>
</dbReference>
<keyword evidence="2" id="KW-0812">Transmembrane</keyword>
<proteinExistence type="predicted"/>
<dbReference type="NCBIfam" id="TIGR01444">
    <property type="entry name" value="fkbM_fam"/>
    <property type="match status" value="1"/>
</dbReference>
<keyword evidence="2" id="KW-1133">Transmembrane helix</keyword>
<keyword evidence="4" id="KW-0808">Transferase</keyword>
<evidence type="ECO:0000313" key="4">
    <source>
        <dbReference type="EMBL" id="CCO17746.1"/>
    </source>
</evidence>
<dbReference type="InterPro" id="IPR029063">
    <property type="entry name" value="SAM-dependent_MTases_sf"/>
</dbReference>
<dbReference type="AlphaFoldDB" id="K8EI97"/>
<sequence length="462" mass="51731">MQLRRALRRVPDKHLPLLVTISALSFVFSLLMISIGYLFLTGRLDMLEAMDETTKRKFLDGSSSSSSLSSSSFQRSSIGNAEEEEDLEENHHDHHLELAENPVHKEDGTYMRHAVDEDDDSHPHLTMNTNGMFFHPIVHTQSSYSTALENRNCKKTTSSSSTSGNGAWDHVPTSSLKQKQKEVFDRYALTGFRNKATTDARILMEFLLSISPKPQNGCCAIFDVGANVGKYVEELKSMPIAKDCEVHAFEPNPEVFKIMSRRVANLKSVHLHNAGVAEQPGNLTFYYQPGKADTGGSFMPEHSYDKYADQAGKMKTENVNVIALDDIFDAFIPDSVSIPLVKIDVEGLEHRVKTGMSRALASGRVQAVYWERKGSLDLEPFETEVKFMANHGYNVYVMGCSGARKHSCALTLVRVDGSFFDPIFDPKRHRAPNQGKYMTMNLLGVKRGHKFNDVVVKKMLAQ</sequence>
<dbReference type="Gene3D" id="3.40.50.150">
    <property type="entry name" value="Vaccinia Virus protein VP39"/>
    <property type="match status" value="1"/>
</dbReference>
<gene>
    <name evidence="4" type="ORF">Bathy08g01900</name>
</gene>
<accession>K8EI97</accession>
<dbReference type="InterPro" id="IPR052514">
    <property type="entry name" value="SAM-dependent_MTase"/>
</dbReference>
<protein>
    <submittedName>
        <fullName evidence="4">FkbM family methyltransferase</fullName>
    </submittedName>
</protein>
<dbReference type="SUPFAM" id="SSF53335">
    <property type="entry name" value="S-adenosyl-L-methionine-dependent methyltransferases"/>
    <property type="match status" value="1"/>
</dbReference>
<feature type="domain" description="Methyltransferase FkbM" evidence="3">
    <location>
        <begin position="223"/>
        <end position="394"/>
    </location>
</feature>
<evidence type="ECO:0000256" key="2">
    <source>
        <dbReference type="SAM" id="Phobius"/>
    </source>
</evidence>
<reference evidence="4 5" key="1">
    <citation type="submission" date="2011-10" db="EMBL/GenBank/DDBJ databases">
        <authorList>
            <person name="Genoscope - CEA"/>
        </authorList>
    </citation>
    <scope>NUCLEOTIDE SEQUENCE [LARGE SCALE GENOMIC DNA]</scope>
    <source>
        <strain evidence="4 5">RCC 1105</strain>
    </source>
</reference>
<dbReference type="KEGG" id="bpg:Bathy08g01900"/>
<evidence type="ECO:0000259" key="3">
    <source>
        <dbReference type="Pfam" id="PF05050"/>
    </source>
</evidence>
<dbReference type="GeneID" id="19014169"/>
<organism evidence="4 5">
    <name type="scientific">Bathycoccus prasinos</name>
    <dbReference type="NCBI Taxonomy" id="41875"/>
    <lineage>
        <taxon>Eukaryota</taxon>
        <taxon>Viridiplantae</taxon>
        <taxon>Chlorophyta</taxon>
        <taxon>Mamiellophyceae</taxon>
        <taxon>Mamiellales</taxon>
        <taxon>Bathycoccaceae</taxon>
        <taxon>Bathycoccus</taxon>
    </lineage>
</organism>
<dbReference type="GO" id="GO:0008168">
    <property type="term" value="F:methyltransferase activity"/>
    <property type="evidence" value="ECO:0007669"/>
    <property type="project" value="UniProtKB-KW"/>
</dbReference>
<dbReference type="EMBL" id="FO082271">
    <property type="protein sequence ID" value="CCO17746.1"/>
    <property type="molecule type" value="Genomic_DNA"/>
</dbReference>
<feature type="region of interest" description="Disordered" evidence="1">
    <location>
        <begin position="155"/>
        <end position="174"/>
    </location>
</feature>
<feature type="transmembrane region" description="Helical" evidence="2">
    <location>
        <begin position="15"/>
        <end position="40"/>
    </location>
</feature>
<feature type="compositionally biased region" description="Low complexity" evidence="1">
    <location>
        <begin position="62"/>
        <end position="77"/>
    </location>
</feature>
<dbReference type="PANTHER" id="PTHR34203">
    <property type="entry name" value="METHYLTRANSFERASE, FKBM FAMILY PROTEIN"/>
    <property type="match status" value="1"/>
</dbReference>
<keyword evidence="4" id="KW-0489">Methyltransferase</keyword>
<evidence type="ECO:0000313" key="5">
    <source>
        <dbReference type="Proteomes" id="UP000198341"/>
    </source>
</evidence>
<keyword evidence="5" id="KW-1185">Reference proteome</keyword>
<dbReference type="GO" id="GO:0032259">
    <property type="term" value="P:methylation"/>
    <property type="evidence" value="ECO:0007669"/>
    <property type="project" value="UniProtKB-KW"/>
</dbReference>
<feature type="region of interest" description="Disordered" evidence="1">
    <location>
        <begin position="58"/>
        <end position="92"/>
    </location>
</feature>
<evidence type="ECO:0000256" key="1">
    <source>
        <dbReference type="SAM" id="MobiDB-lite"/>
    </source>
</evidence>
<dbReference type="OrthoDB" id="411251at2759"/>